<dbReference type="InterPro" id="IPR011057">
    <property type="entry name" value="Mss4-like_sf"/>
</dbReference>
<evidence type="ECO:0000256" key="2">
    <source>
        <dbReference type="ARBA" id="ARBA00022723"/>
    </source>
</evidence>
<evidence type="ECO:0000256" key="3">
    <source>
        <dbReference type="ARBA" id="ARBA00022833"/>
    </source>
</evidence>
<evidence type="ECO:0000256" key="5">
    <source>
        <dbReference type="SAM" id="MobiDB-lite"/>
    </source>
</evidence>
<evidence type="ECO:0000256" key="4">
    <source>
        <dbReference type="ARBA" id="ARBA00023239"/>
    </source>
</evidence>
<protein>
    <submittedName>
        <fullName evidence="7">GFA family protein</fullName>
    </submittedName>
</protein>
<dbReference type="SUPFAM" id="SSF51316">
    <property type="entry name" value="Mss4-like"/>
    <property type="match status" value="1"/>
</dbReference>
<evidence type="ECO:0000256" key="1">
    <source>
        <dbReference type="ARBA" id="ARBA00005495"/>
    </source>
</evidence>
<gene>
    <name evidence="7" type="ORF">G4177_34255</name>
</gene>
<reference evidence="7 8" key="1">
    <citation type="submission" date="2020-02" db="EMBL/GenBank/DDBJ databases">
        <authorList>
            <person name="Babadi Z.K."/>
            <person name="Risdian C."/>
            <person name="Ebrahimipour G.H."/>
            <person name="Wink J."/>
        </authorList>
    </citation>
    <scope>NUCLEOTIDE SEQUENCE [LARGE SCALE GENOMIC DNA]</scope>
    <source>
        <strain evidence="7 8">ZKHCc1 1396</strain>
    </source>
</reference>
<keyword evidence="4" id="KW-0456">Lyase</keyword>
<evidence type="ECO:0000259" key="6">
    <source>
        <dbReference type="PROSITE" id="PS51891"/>
    </source>
</evidence>
<evidence type="ECO:0000313" key="7">
    <source>
        <dbReference type="EMBL" id="MBE4753225.1"/>
    </source>
</evidence>
<dbReference type="RefSeq" id="WP_193430382.1">
    <property type="nucleotide sequence ID" value="NZ_JAAIYO010000017.1"/>
</dbReference>
<proteinExistence type="inferred from homology"/>
<dbReference type="Proteomes" id="UP001516472">
    <property type="component" value="Unassembled WGS sequence"/>
</dbReference>
<dbReference type="EMBL" id="JAAIYO010000017">
    <property type="protein sequence ID" value="MBE4753225.1"/>
    <property type="molecule type" value="Genomic_DNA"/>
</dbReference>
<keyword evidence="8" id="KW-1185">Reference proteome</keyword>
<keyword evidence="2" id="KW-0479">Metal-binding</keyword>
<dbReference type="PANTHER" id="PTHR33337">
    <property type="entry name" value="GFA DOMAIN-CONTAINING PROTEIN"/>
    <property type="match status" value="1"/>
</dbReference>
<dbReference type="InterPro" id="IPR006913">
    <property type="entry name" value="CENP-V/GFA"/>
</dbReference>
<keyword evidence="3" id="KW-0862">Zinc</keyword>
<feature type="domain" description="CENP-V/GFA" evidence="6">
    <location>
        <begin position="13"/>
        <end position="114"/>
    </location>
</feature>
<evidence type="ECO:0000313" key="8">
    <source>
        <dbReference type="Proteomes" id="UP001516472"/>
    </source>
</evidence>
<organism evidence="7 8">
    <name type="scientific">Corallococcus soli</name>
    <dbReference type="NCBI Taxonomy" id="2710757"/>
    <lineage>
        <taxon>Bacteria</taxon>
        <taxon>Pseudomonadati</taxon>
        <taxon>Myxococcota</taxon>
        <taxon>Myxococcia</taxon>
        <taxon>Myxococcales</taxon>
        <taxon>Cystobacterineae</taxon>
        <taxon>Myxococcaceae</taxon>
        <taxon>Corallococcus</taxon>
    </lineage>
</organism>
<name>A0ABR9PZ88_9BACT</name>
<dbReference type="PANTHER" id="PTHR33337:SF40">
    <property type="entry name" value="CENP-V_GFA DOMAIN-CONTAINING PROTEIN-RELATED"/>
    <property type="match status" value="1"/>
</dbReference>
<comment type="caution">
    <text evidence="7">The sequence shown here is derived from an EMBL/GenBank/DDBJ whole genome shotgun (WGS) entry which is preliminary data.</text>
</comment>
<comment type="similarity">
    <text evidence="1">Belongs to the Gfa family.</text>
</comment>
<sequence length="171" mass="17660">MTNPSAEADWRGATGGCQCGAVRYRLDAKPHVTVCHCRMCQKAVGGPFAVLAAVAGSAVTWTRGTPSRFRSSDSGERWFCSACGTPLAFADLEDGGLELTVGSLDAPAHAAPVEATGMEARLSWVAQVPALPGRSTEATVASAGRRPPTSYQHPDHDTSEGWSAGASSAKG</sequence>
<feature type="region of interest" description="Disordered" evidence="5">
    <location>
        <begin position="134"/>
        <end position="171"/>
    </location>
</feature>
<accession>A0ABR9PZ88</accession>
<dbReference type="Gene3D" id="3.90.1590.10">
    <property type="entry name" value="glutathione-dependent formaldehyde- activating enzyme (gfa)"/>
    <property type="match status" value="1"/>
</dbReference>
<dbReference type="Pfam" id="PF04828">
    <property type="entry name" value="GFA"/>
    <property type="match status" value="1"/>
</dbReference>
<dbReference type="PROSITE" id="PS51891">
    <property type="entry name" value="CENP_V_GFA"/>
    <property type="match status" value="1"/>
</dbReference>